<sequence>MLSGVEGQRIGSFKIVGIVTKPAEDHSLRSRTMEQKVKKGLRIVEILISVLTLLPISPPHRVTPILKREAETVAAAMEWGSSDFLVFCSIQLLEMLAVEEPWKEMLPYDYKKEERQQELGFRRLASMYAKTYEEIG</sequence>
<name>A0ACB9RQG7_9MYRT</name>
<keyword evidence="2" id="KW-1185">Reference proteome</keyword>
<organism evidence="1 2">
    <name type="scientific">Melastoma candidum</name>
    <dbReference type="NCBI Taxonomy" id="119954"/>
    <lineage>
        <taxon>Eukaryota</taxon>
        <taxon>Viridiplantae</taxon>
        <taxon>Streptophyta</taxon>
        <taxon>Embryophyta</taxon>
        <taxon>Tracheophyta</taxon>
        <taxon>Spermatophyta</taxon>
        <taxon>Magnoliopsida</taxon>
        <taxon>eudicotyledons</taxon>
        <taxon>Gunneridae</taxon>
        <taxon>Pentapetalae</taxon>
        <taxon>rosids</taxon>
        <taxon>malvids</taxon>
        <taxon>Myrtales</taxon>
        <taxon>Melastomataceae</taxon>
        <taxon>Melastomatoideae</taxon>
        <taxon>Melastomateae</taxon>
        <taxon>Melastoma</taxon>
    </lineage>
</organism>
<comment type="caution">
    <text evidence="1">The sequence shown here is derived from an EMBL/GenBank/DDBJ whole genome shotgun (WGS) entry which is preliminary data.</text>
</comment>
<evidence type="ECO:0000313" key="1">
    <source>
        <dbReference type="EMBL" id="KAI4380945.1"/>
    </source>
</evidence>
<evidence type="ECO:0000313" key="2">
    <source>
        <dbReference type="Proteomes" id="UP001057402"/>
    </source>
</evidence>
<accession>A0ACB9RQG7</accession>
<gene>
    <name evidence="1" type="ORF">MLD38_007073</name>
</gene>
<protein>
    <submittedName>
        <fullName evidence="1">Uncharacterized protein</fullName>
    </submittedName>
</protein>
<reference evidence="2" key="1">
    <citation type="journal article" date="2023" name="Front. Plant Sci.">
        <title>Chromosomal-level genome assembly of Melastoma candidum provides insights into trichome evolution.</title>
        <authorList>
            <person name="Zhong Y."/>
            <person name="Wu W."/>
            <person name="Sun C."/>
            <person name="Zou P."/>
            <person name="Liu Y."/>
            <person name="Dai S."/>
            <person name="Zhou R."/>
        </authorList>
    </citation>
    <scope>NUCLEOTIDE SEQUENCE [LARGE SCALE GENOMIC DNA]</scope>
</reference>
<proteinExistence type="predicted"/>
<dbReference type="Proteomes" id="UP001057402">
    <property type="component" value="Chromosome 3"/>
</dbReference>
<dbReference type="EMBL" id="CM042882">
    <property type="protein sequence ID" value="KAI4380945.1"/>
    <property type="molecule type" value="Genomic_DNA"/>
</dbReference>